<comment type="caution">
    <text evidence="1">The sequence shown here is derived from an EMBL/GenBank/DDBJ whole genome shotgun (WGS) entry which is preliminary data.</text>
</comment>
<organism evidence="1 2">
    <name type="scientific">Pseudomonas syringae pv. cilantro</name>
    <dbReference type="NCBI Taxonomy" id="81035"/>
    <lineage>
        <taxon>Bacteria</taxon>
        <taxon>Pseudomonadati</taxon>
        <taxon>Pseudomonadota</taxon>
        <taxon>Gammaproteobacteria</taxon>
        <taxon>Pseudomonadales</taxon>
        <taxon>Pseudomonadaceae</taxon>
        <taxon>Pseudomonas</taxon>
        <taxon>Pseudomonas syringae</taxon>
    </lineage>
</organism>
<reference evidence="1 2" key="2">
    <citation type="submission" date="2015-10" db="EMBL/GenBank/DDBJ databases">
        <title>Comparative genomics and high-throughput reverse genetic screens identify a new phytobacterial MAMP and an Arabidopsis receptor required for immune elicitation.</title>
        <authorList>
            <person name="Mott G.A."/>
            <person name="Thakur S."/>
            <person name="Wang P.W."/>
            <person name="Desveaux D."/>
            <person name="Guttman D.S."/>
        </authorList>
    </citation>
    <scope>NUCLEOTIDE SEQUENCE [LARGE SCALE GENOMIC DNA]</scope>
    <source>
        <strain evidence="1 2">0788_9</strain>
    </source>
</reference>
<protein>
    <submittedName>
        <fullName evidence="1">Uncharacterized protein</fullName>
    </submittedName>
</protein>
<accession>A0A0N1JN00</accession>
<dbReference type="EMBL" id="LGLN01000077">
    <property type="protein sequence ID" value="KPC25761.1"/>
    <property type="molecule type" value="Genomic_DNA"/>
</dbReference>
<proteinExistence type="predicted"/>
<dbReference type="Proteomes" id="UP000037891">
    <property type="component" value="Unassembled WGS sequence"/>
</dbReference>
<evidence type="ECO:0000313" key="1">
    <source>
        <dbReference type="EMBL" id="KPC25761.1"/>
    </source>
</evidence>
<name>A0A0N1JN00_PSESX</name>
<gene>
    <name evidence="1" type="ORF">ABJ99_3159</name>
</gene>
<reference evidence="1 2" key="1">
    <citation type="submission" date="2015-07" db="EMBL/GenBank/DDBJ databases">
        <authorList>
            <person name="Noorani M."/>
        </authorList>
    </citation>
    <scope>NUCLEOTIDE SEQUENCE [LARGE SCALE GENOMIC DNA]</scope>
    <source>
        <strain evidence="1 2">0788_9</strain>
    </source>
</reference>
<evidence type="ECO:0000313" key="2">
    <source>
        <dbReference type="Proteomes" id="UP000037891"/>
    </source>
</evidence>
<dbReference type="AlphaFoldDB" id="A0A0N1JN00"/>
<sequence>MLQEVSYAVHSKSLSGLIYQRFLTRAFISPLACSKGGLSY</sequence>